<feature type="domain" description="Protein kinase" evidence="1">
    <location>
        <begin position="15"/>
        <end position="275"/>
    </location>
</feature>
<dbReference type="InterPro" id="IPR052077">
    <property type="entry name" value="CcrZ_PhaseVar_Mediator"/>
</dbReference>
<dbReference type="AlphaFoldDB" id="Q6IVN5"/>
<keyword evidence="2" id="KW-0808">Transferase</keyword>
<accession>Q6IVN5</accession>
<dbReference type="GO" id="GO:0005524">
    <property type="term" value="F:ATP binding"/>
    <property type="evidence" value="ECO:0007669"/>
    <property type="project" value="InterPro"/>
</dbReference>
<reference evidence="2" key="1">
    <citation type="journal article" date="2004" name="Environ. Microbiol.">
        <title>Different SAR86 subgroups harbour divergent proteorhodopsins.</title>
        <authorList>
            <person name="Sabehi G."/>
            <person name="Beja O."/>
            <person name="Suzuki M.T."/>
            <person name="Preston C.M."/>
            <person name="DeLong E.F."/>
        </authorList>
    </citation>
    <scope>NUCLEOTIDE SEQUENCE</scope>
</reference>
<organism evidence="2">
    <name type="scientific">uncultured gamma proteobacterium eBACHOT4E07</name>
    <dbReference type="NCBI Taxonomy" id="279908"/>
    <lineage>
        <taxon>Bacteria</taxon>
        <taxon>Pseudomonadati</taxon>
        <taxon>Pseudomonadota</taxon>
        <taxon>Gammaproteobacteria</taxon>
        <taxon>SAR86 cluster</taxon>
        <taxon>environmental samples</taxon>
    </lineage>
</organism>
<dbReference type="Pfam" id="PF01633">
    <property type="entry name" value="Choline_kinase"/>
    <property type="match status" value="1"/>
</dbReference>
<dbReference type="EMBL" id="AY619685">
    <property type="protein sequence ID" value="AAT38613.1"/>
    <property type="molecule type" value="Genomic_DNA"/>
</dbReference>
<dbReference type="PANTHER" id="PTHR40086:SF1">
    <property type="entry name" value="CELL CYCLE REGULATOR CCRZ"/>
    <property type="match status" value="1"/>
</dbReference>
<name>Q6IVN5_9GAMM</name>
<keyword evidence="2" id="KW-0418">Kinase</keyword>
<dbReference type="InterPro" id="IPR011009">
    <property type="entry name" value="Kinase-like_dom_sf"/>
</dbReference>
<proteinExistence type="predicted"/>
<sequence>MNTLEIILNERDFNYKIFKKINDGETSEIFLGEFNGRKSIFKLTKRNNFNLIINEYLKSGVIENISKKNVTPNILFYEKKIGLLIYEYIEIESKNKILKNIQSIGEQLKKFHQIKFNKRTKTYKDQFNLYINKLNSESKNNYLKEAIELFNDLKMHENENENVFSHNDLNANNILMSKNNIFFIDFEYSSINNKYFDISKIIDSLNLNNSEISKFLFGYGIEGNTKEVNKKIKRWSLMNTYTELIWAKYINKFNKNFLNEAYLKLLASKIKQQKL</sequence>
<dbReference type="PANTHER" id="PTHR40086">
    <property type="entry name" value="PHOSPHOTRANSFERASE YTMP-RELATED"/>
    <property type="match status" value="1"/>
</dbReference>
<evidence type="ECO:0000259" key="1">
    <source>
        <dbReference type="PROSITE" id="PS50011"/>
    </source>
</evidence>
<gene>
    <name evidence="2" type="ORF">eBACHOT4E07.52</name>
</gene>
<dbReference type="Gene3D" id="3.90.1200.10">
    <property type="match status" value="1"/>
</dbReference>
<dbReference type="GO" id="GO:0004672">
    <property type="term" value="F:protein kinase activity"/>
    <property type="evidence" value="ECO:0007669"/>
    <property type="project" value="InterPro"/>
</dbReference>
<dbReference type="InterPro" id="IPR000719">
    <property type="entry name" value="Prot_kinase_dom"/>
</dbReference>
<dbReference type="PROSITE" id="PS50011">
    <property type="entry name" value="PROTEIN_KINASE_DOM"/>
    <property type="match status" value="1"/>
</dbReference>
<dbReference type="SUPFAM" id="SSF56112">
    <property type="entry name" value="Protein kinase-like (PK-like)"/>
    <property type="match status" value="1"/>
</dbReference>
<protein>
    <submittedName>
        <fullName evidence="2">Predicted LicA choline kinase</fullName>
    </submittedName>
</protein>
<evidence type="ECO:0000313" key="2">
    <source>
        <dbReference type="EMBL" id="AAT38613.1"/>
    </source>
</evidence>